<name>A0ABD3XI91_SINWO</name>
<proteinExistence type="predicted"/>
<evidence type="ECO:0000313" key="3">
    <source>
        <dbReference type="Proteomes" id="UP001634394"/>
    </source>
</evidence>
<sequence>MFLNVSRISSKGHKVFVKLNHHNVLLNKFTPKDLCWQWEKHGGKCGVCGDRFNGSQDNDDNGRYASGIIVRHYLEGRYLNVTFDISNNLLGYVEFKLCPRNSTVGGLNQSCFDQYPLWINESDSYRYYIGSLGGIYDIHVFPPKYVTCTHCVLQWKFVTGRPRWHEDDCRCLDREKREQYINCADVEILPRGDWTIDSRKPDDIFPTTDADGDQAEENGGSSHPTEDQEHIIPTKGPHHRATAHTPRVTRVQHPRPTARVIAPTVTQKSPVQPDIKQNRQLFSGTLSPSFTTPLSTTYNPLEEVSKLSLAPVLVSKPEFPVVMTTSRLPAPITLRSSSASQIHARSDRAKIFFSVPILVEKSLHHGNITTKIPPPKVIVPTATAVRPLASTIPPSSVTDNTQFVSVSDILNRFYPNYIPPYIFPPMLLPDPETWPGRRRQAQNTTCNVSSENFRCVGSGIYQRSLGINHWCELNCRVNNCIIFMCTCSCDDVIPLVKSKCHAVGEFRGVEGMDQWCTANCKVGYCPSNTCSVQDCMVMEVSDNSVL</sequence>
<dbReference type="AlphaFoldDB" id="A0ABD3XI91"/>
<feature type="region of interest" description="Disordered" evidence="1">
    <location>
        <begin position="197"/>
        <end position="252"/>
    </location>
</feature>
<accession>A0ABD3XI91</accession>
<dbReference type="EMBL" id="JBJQND010000002">
    <property type="protein sequence ID" value="KAL3885301.1"/>
    <property type="molecule type" value="Genomic_DNA"/>
</dbReference>
<evidence type="ECO:0008006" key="4">
    <source>
        <dbReference type="Google" id="ProtNLM"/>
    </source>
</evidence>
<gene>
    <name evidence="2" type="ORF">ACJMK2_025381</name>
</gene>
<reference evidence="2 3" key="1">
    <citation type="submission" date="2024-11" db="EMBL/GenBank/DDBJ databases">
        <title>Chromosome-level genome assembly of the freshwater bivalve Anodonta woodiana.</title>
        <authorList>
            <person name="Chen X."/>
        </authorList>
    </citation>
    <scope>NUCLEOTIDE SEQUENCE [LARGE SCALE GENOMIC DNA]</scope>
    <source>
        <strain evidence="2">MN2024</strain>
        <tissue evidence="2">Gills</tissue>
    </source>
</reference>
<keyword evidence="3" id="KW-1185">Reference proteome</keyword>
<evidence type="ECO:0000313" key="2">
    <source>
        <dbReference type="EMBL" id="KAL3885301.1"/>
    </source>
</evidence>
<protein>
    <recommendedName>
        <fullName evidence="4">Chitin-binding type-4 domain-containing protein</fullName>
    </recommendedName>
</protein>
<comment type="caution">
    <text evidence="2">The sequence shown here is derived from an EMBL/GenBank/DDBJ whole genome shotgun (WGS) entry which is preliminary data.</text>
</comment>
<organism evidence="2 3">
    <name type="scientific">Sinanodonta woodiana</name>
    <name type="common">Chinese pond mussel</name>
    <name type="synonym">Anodonta woodiana</name>
    <dbReference type="NCBI Taxonomy" id="1069815"/>
    <lineage>
        <taxon>Eukaryota</taxon>
        <taxon>Metazoa</taxon>
        <taxon>Spiralia</taxon>
        <taxon>Lophotrochozoa</taxon>
        <taxon>Mollusca</taxon>
        <taxon>Bivalvia</taxon>
        <taxon>Autobranchia</taxon>
        <taxon>Heteroconchia</taxon>
        <taxon>Palaeoheterodonta</taxon>
        <taxon>Unionida</taxon>
        <taxon>Unionoidea</taxon>
        <taxon>Unionidae</taxon>
        <taxon>Unioninae</taxon>
        <taxon>Sinanodonta</taxon>
    </lineage>
</organism>
<dbReference type="Proteomes" id="UP001634394">
    <property type="component" value="Unassembled WGS sequence"/>
</dbReference>
<evidence type="ECO:0000256" key="1">
    <source>
        <dbReference type="SAM" id="MobiDB-lite"/>
    </source>
</evidence>